<dbReference type="InterPro" id="IPR006099">
    <property type="entry name" value="MeMalonylCoA_mutase_a/b_cat"/>
</dbReference>
<dbReference type="Pfam" id="PF02310">
    <property type="entry name" value="B12-binding"/>
    <property type="match status" value="1"/>
</dbReference>
<dbReference type="InterPro" id="IPR036724">
    <property type="entry name" value="Cobalamin-bd_sf"/>
</dbReference>
<dbReference type="GO" id="GO:0031419">
    <property type="term" value="F:cobalamin binding"/>
    <property type="evidence" value="ECO:0007669"/>
    <property type="project" value="UniProtKB-KW"/>
</dbReference>
<dbReference type="EMBL" id="FOEF01000001">
    <property type="protein sequence ID" value="SEO53804.1"/>
    <property type="molecule type" value="Genomic_DNA"/>
</dbReference>
<dbReference type="PANTHER" id="PTHR48101:SF3">
    <property type="entry name" value="COENZYME B12-DEPENDENT MUTASE"/>
    <property type="match status" value="1"/>
</dbReference>
<dbReference type="Gene3D" id="3.20.20.240">
    <property type="entry name" value="Methylmalonyl-CoA mutase"/>
    <property type="match status" value="1"/>
</dbReference>
<organism evidence="9 10">
    <name type="scientific">Amycolatopsis saalfeldensis</name>
    <dbReference type="NCBI Taxonomy" id="394193"/>
    <lineage>
        <taxon>Bacteria</taxon>
        <taxon>Bacillati</taxon>
        <taxon>Actinomycetota</taxon>
        <taxon>Actinomycetes</taxon>
        <taxon>Pseudonocardiales</taxon>
        <taxon>Pseudonocardiaceae</taxon>
        <taxon>Amycolatopsis</taxon>
    </lineage>
</organism>
<dbReference type="SUPFAM" id="SSF51703">
    <property type="entry name" value="Cobalamin (vitamin B12)-dependent enzymes"/>
    <property type="match status" value="1"/>
</dbReference>
<reference evidence="9 10" key="1">
    <citation type="submission" date="2016-10" db="EMBL/GenBank/DDBJ databases">
        <authorList>
            <person name="de Groot N.N."/>
        </authorList>
    </citation>
    <scope>NUCLEOTIDE SEQUENCE [LARGE SCALE GENOMIC DNA]</scope>
    <source>
        <strain evidence="9 10">DSM 44993</strain>
    </source>
</reference>
<evidence type="ECO:0000256" key="1">
    <source>
        <dbReference type="ARBA" id="ARBA00001922"/>
    </source>
</evidence>
<dbReference type="PROSITE" id="PS51332">
    <property type="entry name" value="B12_BINDING"/>
    <property type="match status" value="1"/>
</dbReference>
<dbReference type="AlphaFoldDB" id="A0A1H8QIS4"/>
<dbReference type="InterPro" id="IPR006159">
    <property type="entry name" value="Acid_CoA_mut_C"/>
</dbReference>
<dbReference type="NCBIfam" id="TIGR00640">
    <property type="entry name" value="acid_CoA_mut_C"/>
    <property type="match status" value="1"/>
</dbReference>
<evidence type="ECO:0000256" key="5">
    <source>
        <dbReference type="ARBA" id="ARBA00022723"/>
    </source>
</evidence>
<dbReference type="InterPro" id="IPR006158">
    <property type="entry name" value="Cobalamin-bd"/>
</dbReference>
<evidence type="ECO:0000256" key="2">
    <source>
        <dbReference type="ARBA" id="ARBA00008465"/>
    </source>
</evidence>
<dbReference type="Gene3D" id="3.40.50.280">
    <property type="entry name" value="Cobalamin-binding domain"/>
    <property type="match status" value="1"/>
</dbReference>
<dbReference type="Proteomes" id="UP000198582">
    <property type="component" value="Unassembled WGS sequence"/>
</dbReference>
<dbReference type="NCBIfam" id="TIGR00641">
    <property type="entry name" value="acid_CoA_mut_N"/>
    <property type="match status" value="1"/>
</dbReference>
<dbReference type="InterPro" id="IPR006098">
    <property type="entry name" value="MMCoA_mutase_a_cat"/>
</dbReference>
<evidence type="ECO:0000313" key="9">
    <source>
        <dbReference type="EMBL" id="SEO53804.1"/>
    </source>
</evidence>
<dbReference type="PANTHER" id="PTHR48101">
    <property type="entry name" value="METHYLMALONYL-COA MUTASE, MITOCHONDRIAL-RELATED"/>
    <property type="match status" value="1"/>
</dbReference>
<dbReference type="CDD" id="cd02071">
    <property type="entry name" value="MM_CoA_mut_B12_BD"/>
    <property type="match status" value="1"/>
</dbReference>
<sequence length="673" mass="73041">MPYPSDHERDRPWVMRTYAGHSSAAASNELYRRNLAKGQTGLSVAFDLPTQTGYDPDHVLARGEVGKVGVPVSHIGDMRRLFDGIPLAEANTSMTINAPAMWLLALYVSVAREQAEAEGRDVDEVLAKLTGTTQNDIIKEYLSRGTYIFPPGPSLRLITDMIAWTVHHVPKWNPINICSYHLQEAGATPTQEVAYALCTAIAVLDAVRDSGQVEPSDMAKVVARISFFVNAGVRFVEEMCKMRAFTALWDELTRDRYGIEDPKARRLRYGVQVNSLGLTEAQPENNVQRIVLEMLAVSLSRGSRARAIQLPAWNEALGLPRPWDQQWALRMQQVLAFETDLLEYEDIFDGSHVVQAKVDEIMSGAREEIARVQDLGGAVAAVESGYMKSQLVTSLAEYRRGMENGERVLVGVNKFDTTEPSPLQAEGAKAIETIDPAVEKAAVAAIEDWRERRDSAAVEASLLALKEKAATSDNLFEATVDCARAGVTTGEWSGALREVFGEYRAPTGVSAAAAAGKGDPELERVRARIRATEAELGERLRILVGKPGLDGHSNGAEQVAVRARDAGFEVVYQGIRLTPDQIVAAAVQEGVHVVGLSVLSGSHLEVVPLVVDGLRAAGAADVPVIVGGIIPPDDAALLTERGIARVFTPKDYELTGIMAGIVDLIRERHGLTG</sequence>
<comment type="cofactor">
    <cofactor evidence="1">
        <name>adenosylcob(III)alamin</name>
        <dbReference type="ChEBI" id="CHEBI:18408"/>
    </cofactor>
</comment>
<evidence type="ECO:0000313" key="10">
    <source>
        <dbReference type="Proteomes" id="UP000198582"/>
    </source>
</evidence>
<keyword evidence="7" id="KW-0170">Cobalt</keyword>
<keyword evidence="6" id="KW-0413">Isomerase</keyword>
<keyword evidence="10" id="KW-1185">Reference proteome</keyword>
<dbReference type="OrthoDB" id="9762378at2"/>
<accession>A0A1H8QIS4</accession>
<keyword evidence="5" id="KW-0479">Metal-binding</keyword>
<dbReference type="RefSeq" id="WP_091611456.1">
    <property type="nucleotide sequence ID" value="NZ_FOEF01000001.1"/>
</dbReference>
<evidence type="ECO:0000256" key="6">
    <source>
        <dbReference type="ARBA" id="ARBA00023235"/>
    </source>
</evidence>
<dbReference type="GO" id="GO:0004494">
    <property type="term" value="F:methylmalonyl-CoA mutase activity"/>
    <property type="evidence" value="ECO:0007669"/>
    <property type="project" value="UniProtKB-EC"/>
</dbReference>
<feature type="domain" description="B12-binding" evidence="8">
    <location>
        <begin position="539"/>
        <end position="668"/>
    </location>
</feature>
<gene>
    <name evidence="9" type="ORF">SAMN04489732_101365</name>
</gene>
<dbReference type="STRING" id="394193.SAMN04489732_101365"/>
<comment type="subunit">
    <text evidence="3">Heterodimer of an alpha and a beta chain.</text>
</comment>
<evidence type="ECO:0000256" key="4">
    <source>
        <dbReference type="ARBA" id="ARBA00022628"/>
    </source>
</evidence>
<dbReference type="GO" id="GO:0046872">
    <property type="term" value="F:metal ion binding"/>
    <property type="evidence" value="ECO:0007669"/>
    <property type="project" value="UniProtKB-KW"/>
</dbReference>
<name>A0A1H8QIS4_9PSEU</name>
<dbReference type="Pfam" id="PF01642">
    <property type="entry name" value="MM_CoA_mutase"/>
    <property type="match status" value="1"/>
</dbReference>
<evidence type="ECO:0000256" key="3">
    <source>
        <dbReference type="ARBA" id="ARBA00011870"/>
    </source>
</evidence>
<keyword evidence="4" id="KW-0846">Cobalamin</keyword>
<dbReference type="InterPro" id="IPR016176">
    <property type="entry name" value="Cbl-dep_enz_cat"/>
</dbReference>
<dbReference type="SUPFAM" id="SSF52242">
    <property type="entry name" value="Cobalamin (vitamin B12)-binding domain"/>
    <property type="match status" value="1"/>
</dbReference>
<comment type="similarity">
    <text evidence="2">Belongs to the methylmalonyl-CoA mutase family.</text>
</comment>
<protein>
    <submittedName>
        <fullName evidence="9">(R)-ethylmalonyl-CoA mutase</fullName>
    </submittedName>
</protein>
<evidence type="ECO:0000256" key="7">
    <source>
        <dbReference type="ARBA" id="ARBA00023285"/>
    </source>
</evidence>
<evidence type="ECO:0000259" key="8">
    <source>
        <dbReference type="PROSITE" id="PS51332"/>
    </source>
</evidence>
<proteinExistence type="inferred from homology"/>